<organism evidence="4 5">
    <name type="scientific">Trichostrongylus colubriformis</name>
    <name type="common">Black scour worm</name>
    <dbReference type="NCBI Taxonomy" id="6319"/>
    <lineage>
        <taxon>Eukaryota</taxon>
        <taxon>Metazoa</taxon>
        <taxon>Ecdysozoa</taxon>
        <taxon>Nematoda</taxon>
        <taxon>Chromadorea</taxon>
        <taxon>Rhabditida</taxon>
        <taxon>Rhabditina</taxon>
        <taxon>Rhabditomorpha</taxon>
        <taxon>Strongyloidea</taxon>
        <taxon>Trichostrongylidae</taxon>
        <taxon>Trichostrongylus</taxon>
    </lineage>
</organism>
<dbReference type="Pfam" id="PF00188">
    <property type="entry name" value="CAP"/>
    <property type="match status" value="1"/>
</dbReference>
<feature type="signal peptide" evidence="2">
    <location>
        <begin position="1"/>
        <end position="21"/>
    </location>
</feature>
<dbReference type="SMART" id="SM00198">
    <property type="entry name" value="SCP"/>
    <property type="match status" value="1"/>
</dbReference>
<feature type="compositionally biased region" description="Low complexity" evidence="1">
    <location>
        <begin position="123"/>
        <end position="134"/>
    </location>
</feature>
<feature type="compositionally biased region" description="Polar residues" evidence="1">
    <location>
        <begin position="19"/>
        <end position="34"/>
    </location>
</feature>
<feature type="compositionally biased region" description="Acidic residues" evidence="1">
    <location>
        <begin position="85"/>
        <end position="98"/>
    </location>
</feature>
<dbReference type="Gene3D" id="3.40.33.10">
    <property type="entry name" value="CAP"/>
    <property type="match status" value="1"/>
</dbReference>
<feature type="region of interest" description="Disordered" evidence="1">
    <location>
        <begin position="19"/>
        <end position="243"/>
    </location>
</feature>
<dbReference type="PANTHER" id="PTHR10334">
    <property type="entry name" value="CYSTEINE-RICH SECRETORY PROTEIN-RELATED"/>
    <property type="match status" value="1"/>
</dbReference>
<feature type="chain" id="PRO_5042921743" evidence="2">
    <location>
        <begin position="22"/>
        <end position="459"/>
    </location>
</feature>
<dbReference type="SUPFAM" id="SSF55797">
    <property type="entry name" value="PR-1-like"/>
    <property type="match status" value="1"/>
</dbReference>
<gene>
    <name evidence="4" type="ORF">GCK32_011358</name>
</gene>
<feature type="compositionally biased region" description="Acidic residues" evidence="1">
    <location>
        <begin position="109"/>
        <end position="122"/>
    </location>
</feature>
<evidence type="ECO:0000259" key="3">
    <source>
        <dbReference type="SMART" id="SM00198"/>
    </source>
</evidence>
<evidence type="ECO:0000256" key="1">
    <source>
        <dbReference type="SAM" id="MobiDB-lite"/>
    </source>
</evidence>
<feature type="compositionally biased region" description="Low complexity" evidence="1">
    <location>
        <begin position="75"/>
        <end position="84"/>
    </location>
</feature>
<keyword evidence="2" id="KW-0732">Signal</keyword>
<dbReference type="CDD" id="cd05380">
    <property type="entry name" value="CAP_euk"/>
    <property type="match status" value="1"/>
</dbReference>
<feature type="compositionally biased region" description="Polar residues" evidence="1">
    <location>
        <begin position="207"/>
        <end position="243"/>
    </location>
</feature>
<evidence type="ECO:0000256" key="2">
    <source>
        <dbReference type="SAM" id="SignalP"/>
    </source>
</evidence>
<feature type="compositionally biased region" description="Pro residues" evidence="1">
    <location>
        <begin position="170"/>
        <end position="182"/>
    </location>
</feature>
<keyword evidence="5" id="KW-1185">Reference proteome</keyword>
<proteinExistence type="predicted"/>
<dbReference type="InterPro" id="IPR014044">
    <property type="entry name" value="CAP_dom"/>
</dbReference>
<reference evidence="4 5" key="1">
    <citation type="submission" date="2019-10" db="EMBL/GenBank/DDBJ databases">
        <title>Assembly and Annotation for the nematode Trichostrongylus colubriformis.</title>
        <authorList>
            <person name="Martin J."/>
        </authorList>
    </citation>
    <scope>NUCLEOTIDE SEQUENCE [LARGE SCALE GENOMIC DNA]</scope>
    <source>
        <strain evidence="4">G859</strain>
        <tissue evidence="4">Whole worm</tissue>
    </source>
</reference>
<dbReference type="InterPro" id="IPR001283">
    <property type="entry name" value="CRISP-related"/>
</dbReference>
<feature type="compositionally biased region" description="Acidic residues" evidence="1">
    <location>
        <begin position="61"/>
        <end position="74"/>
    </location>
</feature>
<evidence type="ECO:0000313" key="4">
    <source>
        <dbReference type="EMBL" id="KAK5973836.1"/>
    </source>
</evidence>
<comment type="caution">
    <text evidence="4">The sequence shown here is derived from an EMBL/GenBank/DDBJ whole genome shotgun (WGS) entry which is preliminary data.</text>
</comment>
<dbReference type="EMBL" id="WIXE01015005">
    <property type="protein sequence ID" value="KAK5973836.1"/>
    <property type="molecule type" value="Genomic_DNA"/>
</dbReference>
<sequence>MLIGALLPFLLCLVVVPTSEQDTNTNAVANSAGSTAPGDDTEPAPGDDEDPAPGDGTDPAPGDDTDPAPGDDTDPAPGDGTDPAPGDDTDPAPGDDTDPAPGDGTDPAPGDDTDPAPGDDTDPAPGDDTGPAPGDDTEPAPGDDTEPAPGDVTEPAPDDDTEPAPDDVTEPPPGDVTDPPPGDVTEPAPGDVTEPAPGGATEPPSGDITSTTMEIPSDSTTDMESTTAGGSADGSTVNPAQSTSKTPIYFFSTFSAINRICPNNQLMNDRIRNNALRAHNYRRSRLAQGLVINKAGKTLPMASNMHRLAYNCSLEKSAMAAAYSCSSGNTLTLPSDMQRNAYAVLKNVAQYRKDAIVEAIKAWWSQIRKTGGIGQGVTFTSFNRNTGIEWFTRMAWATTKFFGCGVADCGNYWFAVCHYSPGGNIEGSHIYEKGTPCSACTQSATWCESKLCAFTTPAF</sequence>
<protein>
    <submittedName>
        <fullName evidence="4">SCP domain-containing protein</fullName>
    </submittedName>
</protein>
<name>A0AAN8F5J9_TRICO</name>
<feature type="domain" description="SCP" evidence="3">
    <location>
        <begin position="270"/>
        <end position="427"/>
    </location>
</feature>
<feature type="compositionally biased region" description="Acidic residues" evidence="1">
    <location>
        <begin position="156"/>
        <end position="169"/>
    </location>
</feature>
<feature type="compositionally biased region" description="Acidic residues" evidence="1">
    <location>
        <begin position="39"/>
        <end position="52"/>
    </location>
</feature>
<feature type="compositionally biased region" description="Acidic residues" evidence="1">
    <location>
        <begin position="135"/>
        <end position="146"/>
    </location>
</feature>
<dbReference type="AlphaFoldDB" id="A0AAN8F5J9"/>
<evidence type="ECO:0000313" key="5">
    <source>
        <dbReference type="Proteomes" id="UP001331761"/>
    </source>
</evidence>
<dbReference type="InterPro" id="IPR035940">
    <property type="entry name" value="CAP_sf"/>
</dbReference>
<dbReference type="Proteomes" id="UP001331761">
    <property type="component" value="Unassembled WGS sequence"/>
</dbReference>
<feature type="compositionally biased region" description="Low complexity" evidence="1">
    <location>
        <begin position="99"/>
        <end position="108"/>
    </location>
</feature>
<accession>A0AAN8F5J9</accession>